<proteinExistence type="predicted"/>
<dbReference type="AlphaFoldDB" id="A0A5B7DJY4"/>
<organism evidence="2 3">
    <name type="scientific">Portunus trituberculatus</name>
    <name type="common">Swimming crab</name>
    <name type="synonym">Neptunus trituberculatus</name>
    <dbReference type="NCBI Taxonomy" id="210409"/>
    <lineage>
        <taxon>Eukaryota</taxon>
        <taxon>Metazoa</taxon>
        <taxon>Ecdysozoa</taxon>
        <taxon>Arthropoda</taxon>
        <taxon>Crustacea</taxon>
        <taxon>Multicrustacea</taxon>
        <taxon>Malacostraca</taxon>
        <taxon>Eumalacostraca</taxon>
        <taxon>Eucarida</taxon>
        <taxon>Decapoda</taxon>
        <taxon>Pleocyemata</taxon>
        <taxon>Brachyura</taxon>
        <taxon>Eubrachyura</taxon>
        <taxon>Portunoidea</taxon>
        <taxon>Portunidae</taxon>
        <taxon>Portuninae</taxon>
        <taxon>Portunus</taxon>
    </lineage>
</organism>
<name>A0A5B7DJY4_PORTR</name>
<reference evidence="2 3" key="1">
    <citation type="submission" date="2019-05" db="EMBL/GenBank/DDBJ databases">
        <title>Another draft genome of Portunus trituberculatus and its Hox gene families provides insights of decapod evolution.</title>
        <authorList>
            <person name="Jeong J.-H."/>
            <person name="Song I."/>
            <person name="Kim S."/>
            <person name="Choi T."/>
            <person name="Kim D."/>
            <person name="Ryu S."/>
            <person name="Kim W."/>
        </authorList>
    </citation>
    <scope>NUCLEOTIDE SEQUENCE [LARGE SCALE GENOMIC DNA]</scope>
    <source>
        <tissue evidence="2">Muscle</tissue>
    </source>
</reference>
<dbReference type="EMBL" id="VSRR010000978">
    <property type="protein sequence ID" value="MPC21465.1"/>
    <property type="molecule type" value="Genomic_DNA"/>
</dbReference>
<feature type="compositionally biased region" description="Pro residues" evidence="1">
    <location>
        <begin position="44"/>
        <end position="54"/>
    </location>
</feature>
<evidence type="ECO:0000313" key="2">
    <source>
        <dbReference type="EMBL" id="MPC21465.1"/>
    </source>
</evidence>
<sequence>MGKLLGTGGHTHTVSPAFHSCSPVAPQIRVAGNLALPELTPPTKRSPPPTPAPPAFCGVPAPRRVTVGVVGLV</sequence>
<evidence type="ECO:0000256" key="1">
    <source>
        <dbReference type="SAM" id="MobiDB-lite"/>
    </source>
</evidence>
<evidence type="ECO:0000313" key="3">
    <source>
        <dbReference type="Proteomes" id="UP000324222"/>
    </source>
</evidence>
<accession>A0A5B7DJY4</accession>
<feature type="region of interest" description="Disordered" evidence="1">
    <location>
        <begin position="37"/>
        <end position="57"/>
    </location>
</feature>
<comment type="caution">
    <text evidence="2">The sequence shown here is derived from an EMBL/GenBank/DDBJ whole genome shotgun (WGS) entry which is preliminary data.</text>
</comment>
<gene>
    <name evidence="2" type="ORF">E2C01_014451</name>
</gene>
<protein>
    <submittedName>
        <fullName evidence="2">Uncharacterized protein</fullName>
    </submittedName>
</protein>
<keyword evidence="3" id="KW-1185">Reference proteome</keyword>
<dbReference type="Proteomes" id="UP000324222">
    <property type="component" value="Unassembled WGS sequence"/>
</dbReference>